<keyword evidence="2" id="KW-0812">Transmembrane</keyword>
<keyword evidence="4" id="KW-1185">Reference proteome</keyword>
<organism evidence="3 4">
    <name type="scientific">Desulfotalea psychrophila (strain LSv54 / DSM 12343)</name>
    <dbReference type="NCBI Taxonomy" id="177439"/>
    <lineage>
        <taxon>Bacteria</taxon>
        <taxon>Pseudomonadati</taxon>
        <taxon>Thermodesulfobacteriota</taxon>
        <taxon>Desulfobulbia</taxon>
        <taxon>Desulfobulbales</taxon>
        <taxon>Desulfocapsaceae</taxon>
        <taxon>Desulfotalea</taxon>
    </lineage>
</organism>
<gene>
    <name evidence="3" type="ordered locus">DP1219</name>
</gene>
<proteinExistence type="predicted"/>
<keyword evidence="2" id="KW-0472">Membrane</keyword>
<name>Q6ANX6_DESPS</name>
<feature type="coiled-coil region" evidence="1">
    <location>
        <begin position="160"/>
        <end position="187"/>
    </location>
</feature>
<evidence type="ECO:0000313" key="3">
    <source>
        <dbReference type="EMBL" id="CAG35948.1"/>
    </source>
</evidence>
<evidence type="ECO:0000256" key="2">
    <source>
        <dbReference type="SAM" id="Phobius"/>
    </source>
</evidence>
<dbReference type="STRING" id="177439.DP1219"/>
<reference evidence="4" key="1">
    <citation type="journal article" date="2004" name="Environ. Microbiol.">
        <title>The genome of Desulfotalea psychrophila, a sulfate-reducing bacterium from permanently cold Arctic sediments.</title>
        <authorList>
            <person name="Rabus R."/>
            <person name="Ruepp A."/>
            <person name="Frickey T."/>
            <person name="Rattei T."/>
            <person name="Fartmann B."/>
            <person name="Stark M."/>
            <person name="Bauer M."/>
            <person name="Zibat A."/>
            <person name="Lombardot T."/>
            <person name="Becker I."/>
            <person name="Amann J."/>
            <person name="Gellner K."/>
            <person name="Teeling H."/>
            <person name="Leuschner W.D."/>
            <person name="Gloeckner F.-O."/>
            <person name="Lupas A.N."/>
            <person name="Amann R."/>
            <person name="Klenk H.-P."/>
        </authorList>
    </citation>
    <scope>NUCLEOTIDE SEQUENCE [LARGE SCALE GENOMIC DNA]</scope>
    <source>
        <strain evidence="4">DSM 12343 / LSv54</strain>
    </source>
</reference>
<dbReference type="HOGENOM" id="CLU_887755_0_0_7"/>
<dbReference type="EMBL" id="CR522870">
    <property type="protein sequence ID" value="CAG35948.1"/>
    <property type="molecule type" value="Genomic_DNA"/>
</dbReference>
<dbReference type="eggNOG" id="COG1196">
    <property type="taxonomic scope" value="Bacteria"/>
</dbReference>
<evidence type="ECO:0000256" key="1">
    <source>
        <dbReference type="SAM" id="Coils"/>
    </source>
</evidence>
<evidence type="ECO:0000313" key="4">
    <source>
        <dbReference type="Proteomes" id="UP000000602"/>
    </source>
</evidence>
<sequence length="313" mass="35070">MRTGTARFRHNQGSDETETLQTDVMRFFAIICMCLMVIFALVQAIPLQPQNSRPELETKTSPQEVEDLKEQLAQLIRRAALFESEIQTKKQKLQRGIKELETLAAKIEKLEEREQILQDNLAGMQAEERLQTEAFLTQQGALNELQRKAETGKNQYLIKKQLTEKELRVLQGKIAEAKKQHRVAEARPAPDRKKGFTLGFASNNTLLQMVGQGGQVELFMLAKTKSWKLQVSRGGKLSFIPSAPPQQIYEINQSTVPGSVIRAGRRSVAAFKQGAVTYGVHLSPGIHRQLTELMGKGKGGDITIHADNQITLE</sequence>
<feature type="coiled-coil region" evidence="1">
    <location>
        <begin position="65"/>
        <end position="127"/>
    </location>
</feature>
<keyword evidence="1" id="KW-0175">Coiled coil</keyword>
<dbReference type="KEGG" id="dps:DP1219"/>
<dbReference type="Proteomes" id="UP000000602">
    <property type="component" value="Chromosome"/>
</dbReference>
<keyword evidence="2" id="KW-1133">Transmembrane helix</keyword>
<dbReference type="AlphaFoldDB" id="Q6ANX6"/>
<dbReference type="RefSeq" id="WP_011188460.1">
    <property type="nucleotide sequence ID" value="NC_006138.1"/>
</dbReference>
<protein>
    <submittedName>
        <fullName evidence="3">Uncharacterized protein</fullName>
    </submittedName>
</protein>
<dbReference type="OrthoDB" id="9255915at2"/>
<feature type="transmembrane region" description="Helical" evidence="2">
    <location>
        <begin position="27"/>
        <end position="45"/>
    </location>
</feature>
<accession>Q6ANX6</accession>